<dbReference type="InterPro" id="IPR019775">
    <property type="entry name" value="WD40_repeat_CS"/>
</dbReference>
<evidence type="ECO:0000256" key="2">
    <source>
        <dbReference type="ARBA" id="ARBA00022737"/>
    </source>
</evidence>
<dbReference type="InterPro" id="IPR015943">
    <property type="entry name" value="WD40/YVTN_repeat-like_dom_sf"/>
</dbReference>
<dbReference type="InterPro" id="IPR036322">
    <property type="entry name" value="WD40_repeat_dom_sf"/>
</dbReference>
<evidence type="ECO:0000256" key="1">
    <source>
        <dbReference type="ARBA" id="ARBA00022574"/>
    </source>
</evidence>
<evidence type="ECO:0000313" key="4">
    <source>
        <dbReference type="EMBL" id="CAH1267956.1"/>
    </source>
</evidence>
<dbReference type="SMART" id="SM00320">
    <property type="entry name" value="WD40"/>
    <property type="match status" value="10"/>
</dbReference>
<dbReference type="PROSITE" id="PS00678">
    <property type="entry name" value="WD_REPEATS_1"/>
    <property type="match status" value="2"/>
</dbReference>
<feature type="repeat" description="WD" evidence="3">
    <location>
        <begin position="578"/>
        <end position="620"/>
    </location>
</feature>
<dbReference type="CDD" id="cd00200">
    <property type="entry name" value="WD40"/>
    <property type="match status" value="1"/>
</dbReference>
<evidence type="ECO:0000256" key="3">
    <source>
        <dbReference type="PROSITE-ProRule" id="PRU00221"/>
    </source>
</evidence>
<organism evidence="4 5">
    <name type="scientific">Branchiostoma lanceolatum</name>
    <name type="common">Common lancelet</name>
    <name type="synonym">Amphioxus lanceolatum</name>
    <dbReference type="NCBI Taxonomy" id="7740"/>
    <lineage>
        <taxon>Eukaryota</taxon>
        <taxon>Metazoa</taxon>
        <taxon>Chordata</taxon>
        <taxon>Cephalochordata</taxon>
        <taxon>Leptocardii</taxon>
        <taxon>Amphioxiformes</taxon>
        <taxon>Branchiostomatidae</taxon>
        <taxon>Branchiostoma</taxon>
    </lineage>
</organism>
<feature type="repeat" description="WD" evidence="3">
    <location>
        <begin position="535"/>
        <end position="577"/>
    </location>
</feature>
<evidence type="ECO:0000313" key="5">
    <source>
        <dbReference type="Proteomes" id="UP000838412"/>
    </source>
</evidence>
<dbReference type="InterPro" id="IPR020472">
    <property type="entry name" value="WD40_PAC1"/>
</dbReference>
<gene>
    <name evidence="4" type="primary">WDR17</name>
    <name evidence="4" type="ORF">BLAG_LOCUS21087</name>
</gene>
<dbReference type="Proteomes" id="UP000838412">
    <property type="component" value="Chromosome 6"/>
</dbReference>
<dbReference type="PANTHER" id="PTHR44464:SF1">
    <property type="entry name" value="WD REPEAT-CONTAINING PROTEIN 17"/>
    <property type="match status" value="1"/>
</dbReference>
<sequence length="1303" mass="145294">MAMLKQVGLLAAGCQPWNTNVCSASRDRFAYCATLAIYIYQLDRKFNEFKLHSIMSEHTKTITAMAWHPRNPDILASASADQRICIWHVAEQRLLTSLDNPKGTPQCIDWFFHEADCLSYIFQKGPLYIWNYKQGSAGLSQHKEAHGFMYDVCQFRWHHRRVGKLVLGHVDGSLSLFSPGQKPQKHVLRPETVDETEEDDPVVALEWDPLSTEYLLVANSHFGVRLLDTEGLTVINTYTLPSAAVSVHTLAWVPTAPGMFVTGDTQAGVLRLWTVPKSTPLENIKVKKTGFHALHVLGLYTMNSHREVAVEEPVEASSTSSAIHRTNTESSTMPPALIVCTFLDGGVGLYNLARRKWDFLRDLGHIETIFDCKFKPDDPNLLATASFDGTIKVWDISTMQAVYTSPGNEGVIYSLSWAPADLNCVAASTSKQGMFIWDIGRGKVIKRFNEHGRHSIFCVAWNNKDSRRIATCGSDGHCVIRTVDGKLLKKYKHPMPVFGCDWSLTNKDMLATGCEDKNVRVFYLATNSDQPLKIFSGHTSKVFHVKWSPLREGILCSGSDDGTIRIWDYTQDSCAMVLSGHTAPVRGLLWNPEIPYLLLSGSWDYTIRVWDTRDGACIDTVYDHGADVYGLTCHPLRPFTVASCSRDSTVRIWSLTPLVSTLQISVIAKRPWTEIFAMTQGCGQAMIAEQAMAAGAPPLLSGRVSRDLRQRVEALPAQEQYIRGLQMFAEFFSPPNGTKNLWDLVSVIRGEEEGLNPQVYSKGIMHMKHLTSYKASEAQELEVVRMSKFGAGVGAQSREDRLRQAALIHVKLGNLQRYCELMVEVGEWEKALAVAPGVSMDYWRSLARRWAKQQVLEDKREAAPFCIAVGDVQAVVDFYTSRGELQDAMLVAQAAQEGTIKFGQATEVTNAAYNGVAEESEDSWPLLHKASRRLADWYFQDGQPMKAACCHLAVEDYKLAMSKLIRGNELELAISLGTTIGKTPRLTYLATELLAQRCTRINRCIPSLGYRDLAVEMLQRLPNSEAALARFCISCSGGAAEINDLHTKAGFPDMEECYIKAQALQEEEGQETEAVKYYLLSTCPEQGLELGLKVAKERMLTAGWTVQDVAELVQYMGCTRTDKLDSPKCTSLRTELLTISAYVGALLAVRRGYSAIVPALFQQTSMFVDKENSNWPFSKDQVEEELTAWKAEQVLSNERELKNDSSETSEVGLREGYQKALQRLLRKAGEEELDIEPGADHCTGSHLPSHSDVHVSFLSKTRIQGPAFFLEDGKTAISLNEALMWAKVNPFSPLGTTSRINPF</sequence>
<dbReference type="Pfam" id="PF00400">
    <property type="entry name" value="WD40"/>
    <property type="match status" value="6"/>
</dbReference>
<dbReference type="InterPro" id="IPR001680">
    <property type="entry name" value="WD40_rpt"/>
</dbReference>
<name>A0A8K0A2M1_BRALA</name>
<dbReference type="EMBL" id="OV696691">
    <property type="protein sequence ID" value="CAH1267956.1"/>
    <property type="molecule type" value="Genomic_DNA"/>
</dbReference>
<feature type="repeat" description="WD" evidence="3">
    <location>
        <begin position="362"/>
        <end position="404"/>
    </location>
</feature>
<feature type="repeat" description="WD" evidence="3">
    <location>
        <begin position="55"/>
        <end position="97"/>
    </location>
</feature>
<dbReference type="PRINTS" id="PR00320">
    <property type="entry name" value="GPROTEINBRPT"/>
</dbReference>
<dbReference type="PROSITE" id="PS50082">
    <property type="entry name" value="WD_REPEATS_2"/>
    <property type="match status" value="4"/>
</dbReference>
<keyword evidence="1 3" id="KW-0853">WD repeat</keyword>
<dbReference type="Gene3D" id="2.130.10.10">
    <property type="entry name" value="YVTN repeat-like/Quinoprotein amine dehydrogenase"/>
    <property type="match status" value="4"/>
</dbReference>
<dbReference type="InterPro" id="IPR011047">
    <property type="entry name" value="Quinoprotein_ADH-like_sf"/>
</dbReference>
<dbReference type="SUPFAM" id="SSF50998">
    <property type="entry name" value="Quinoprotein alcohol dehydrogenase-like"/>
    <property type="match status" value="1"/>
</dbReference>
<protein>
    <submittedName>
        <fullName evidence="4">WDR17 protein</fullName>
    </submittedName>
</protein>
<keyword evidence="5" id="KW-1185">Reference proteome</keyword>
<dbReference type="PANTHER" id="PTHR44464">
    <property type="entry name" value="WD REPEAT-CONTAINING PROTEIN 17"/>
    <property type="match status" value="1"/>
</dbReference>
<dbReference type="SUPFAM" id="SSF50978">
    <property type="entry name" value="WD40 repeat-like"/>
    <property type="match status" value="1"/>
</dbReference>
<reference evidence="4" key="1">
    <citation type="submission" date="2022-01" db="EMBL/GenBank/DDBJ databases">
        <authorList>
            <person name="Braso-Vives M."/>
        </authorList>
    </citation>
    <scope>NUCLEOTIDE SEQUENCE</scope>
</reference>
<dbReference type="OrthoDB" id="2161379at2759"/>
<dbReference type="PROSITE" id="PS50294">
    <property type="entry name" value="WD_REPEATS_REGION"/>
    <property type="match status" value="4"/>
</dbReference>
<accession>A0A8K0A2M1</accession>
<keyword evidence="2" id="KW-0677">Repeat</keyword>
<proteinExistence type="predicted"/>